<feature type="compositionally biased region" description="Basic and acidic residues" evidence="1">
    <location>
        <begin position="21"/>
        <end position="40"/>
    </location>
</feature>
<dbReference type="OrthoDB" id="10292366at2759"/>
<sequence length="234" mass="27207">MPKKKKKKEKVDDGLTLAQRIELKKKQKEETPPVKEEAKPKVASTSAADGKEEKDDGNKSQPKTEDSPAKGDQTNVQEEEKTPQQNLEAHRNRSVDASHLQMYQEQVQNQFCKQKSIRNEDQKNVYFDIPQKTSNKKSDFSYGYLPPTICLPEQTYTARRAYQVFCQYHTHIDSISQFVENNLKNIIVMNSQRYSEDNQCLIEQGEDFNKLRSLQTYLLSESMQMEMDRFLADL</sequence>
<name>A0A0L8G762_OCTBM</name>
<proteinExistence type="predicted"/>
<dbReference type="EMBL" id="KQ423555">
    <property type="protein sequence ID" value="KOF72654.1"/>
    <property type="molecule type" value="Genomic_DNA"/>
</dbReference>
<gene>
    <name evidence="2" type="ORF">OCBIM_22039163mg</name>
</gene>
<dbReference type="AlphaFoldDB" id="A0A0L8G762"/>
<feature type="compositionally biased region" description="Basic and acidic residues" evidence="1">
    <location>
        <begin position="78"/>
        <end position="91"/>
    </location>
</feature>
<evidence type="ECO:0000313" key="2">
    <source>
        <dbReference type="EMBL" id="KOF72654.1"/>
    </source>
</evidence>
<organism evidence="2">
    <name type="scientific">Octopus bimaculoides</name>
    <name type="common">California two-spotted octopus</name>
    <dbReference type="NCBI Taxonomy" id="37653"/>
    <lineage>
        <taxon>Eukaryota</taxon>
        <taxon>Metazoa</taxon>
        <taxon>Spiralia</taxon>
        <taxon>Lophotrochozoa</taxon>
        <taxon>Mollusca</taxon>
        <taxon>Cephalopoda</taxon>
        <taxon>Coleoidea</taxon>
        <taxon>Octopodiformes</taxon>
        <taxon>Octopoda</taxon>
        <taxon>Incirrata</taxon>
        <taxon>Octopodidae</taxon>
        <taxon>Octopus</taxon>
    </lineage>
</organism>
<accession>A0A0L8G762</accession>
<protein>
    <submittedName>
        <fullName evidence="2">Uncharacterized protein</fullName>
    </submittedName>
</protein>
<feature type="region of interest" description="Disordered" evidence="1">
    <location>
        <begin position="1"/>
        <end position="91"/>
    </location>
</feature>
<feature type="compositionally biased region" description="Basic and acidic residues" evidence="1">
    <location>
        <begin position="49"/>
        <end position="69"/>
    </location>
</feature>
<evidence type="ECO:0000256" key="1">
    <source>
        <dbReference type="SAM" id="MobiDB-lite"/>
    </source>
</evidence>
<reference evidence="2" key="1">
    <citation type="submission" date="2015-07" db="EMBL/GenBank/DDBJ databases">
        <title>MeaNS - Measles Nucleotide Surveillance Program.</title>
        <authorList>
            <person name="Tran T."/>
            <person name="Druce J."/>
        </authorList>
    </citation>
    <scope>NUCLEOTIDE SEQUENCE</scope>
    <source>
        <strain evidence="2">UCB-OBI-ISO-001</strain>
        <tissue evidence="2">Gonad</tissue>
    </source>
</reference>